<dbReference type="InterPro" id="IPR051236">
    <property type="entry name" value="HAT_RTT109-like"/>
</dbReference>
<reference evidence="2" key="1">
    <citation type="journal article" date="2015" name="BMC Genomics">
        <title>Genome mining reveals unlocked bioactive potential of marine Gram-negative bacteria.</title>
        <authorList>
            <person name="Machado H."/>
            <person name="Sonnenschein E.C."/>
            <person name="Melchiorsen J."/>
            <person name="Gram L."/>
        </authorList>
    </citation>
    <scope>NUCLEOTIDE SEQUENCE</scope>
    <source>
        <strain evidence="2">S2052</strain>
    </source>
</reference>
<evidence type="ECO:0000256" key="1">
    <source>
        <dbReference type="ARBA" id="ARBA00014286"/>
    </source>
</evidence>
<dbReference type="InterPro" id="IPR017946">
    <property type="entry name" value="PLC-like_Pdiesterase_TIM-brl"/>
</dbReference>
<sequence length="307" mass="35546">MKLGKLGQAALVAISCILISACDDTEAEIETDTIETVRSHSHNDYYRDEPFYGAAELGFGSFEADVYYEEGYEEVLIAHDEDDLVHEWKFDELYVQPIVEHVRNNQNQMYDGWNYTAVLLIDIKTQDVLTWQAVEEVLAKYPDVFSRYQDGKVYQGPVTAIISGNRPIELMDQQQTRYSFVDGRLSDLDKGYSPTLMPLISNNFDYFDQEQFGDFNGEGEWPDASLVELERIVTTAHSNMQKIRFWATPEGDPETHNKIWGELTKANVDYINTDLQQTLHDWLLRHDPHPDMPGLNWLDHPDWQSMY</sequence>
<dbReference type="AlphaFoldDB" id="A0A837G4B9"/>
<dbReference type="PANTHER" id="PTHR31571:SF1">
    <property type="entry name" value="ALTERED INHERITANCE OF MITOCHONDRIA PROTEIN 6"/>
    <property type="match status" value="1"/>
</dbReference>
<protein>
    <recommendedName>
        <fullName evidence="1">Altered inheritance of mitochondria protein 6</fullName>
    </recommendedName>
</protein>
<evidence type="ECO:0000313" key="2">
    <source>
        <dbReference type="EMBL" id="KJY71196.1"/>
    </source>
</evidence>
<dbReference type="PANTHER" id="PTHR31571">
    <property type="entry name" value="ALTERED INHERITANCE OF MITOCHONDRIA PROTEIN 6"/>
    <property type="match status" value="1"/>
</dbReference>
<name>A0A837G4B9_9VIBR</name>
<proteinExistence type="predicted"/>
<accession>A0A837G4B9</accession>
<dbReference type="InterPro" id="IPR039559">
    <property type="entry name" value="AIM6_PI-PLC-like_dom"/>
</dbReference>
<dbReference type="GO" id="GO:0006629">
    <property type="term" value="P:lipid metabolic process"/>
    <property type="evidence" value="ECO:0007669"/>
    <property type="project" value="InterPro"/>
</dbReference>
<gene>
    <name evidence="2" type="ORF">TW71_14345</name>
</gene>
<dbReference type="SUPFAM" id="SSF51695">
    <property type="entry name" value="PLC-like phosphodiesterases"/>
    <property type="match status" value="1"/>
</dbReference>
<dbReference type="PROSITE" id="PS51257">
    <property type="entry name" value="PROKAR_LIPOPROTEIN"/>
    <property type="match status" value="1"/>
</dbReference>
<comment type="caution">
    <text evidence="2">The sequence shown here is derived from an EMBL/GenBank/DDBJ whole genome shotgun (WGS) entry which is preliminary data.</text>
</comment>
<dbReference type="EMBL" id="JXXR01000016">
    <property type="protein sequence ID" value="KJY71196.1"/>
    <property type="molecule type" value="Genomic_DNA"/>
</dbReference>
<dbReference type="GO" id="GO:0008081">
    <property type="term" value="F:phosphoric diester hydrolase activity"/>
    <property type="evidence" value="ECO:0007669"/>
    <property type="project" value="InterPro"/>
</dbReference>
<dbReference type="CDD" id="cd08577">
    <property type="entry name" value="PI-PLCc_GDPD_SF_unchar3"/>
    <property type="match status" value="1"/>
</dbReference>
<organism evidence="2">
    <name type="scientific">Vibrio coralliilyticus</name>
    <dbReference type="NCBI Taxonomy" id="190893"/>
    <lineage>
        <taxon>Bacteria</taxon>
        <taxon>Pseudomonadati</taxon>
        <taxon>Pseudomonadota</taxon>
        <taxon>Gammaproteobacteria</taxon>
        <taxon>Vibrionales</taxon>
        <taxon>Vibrionaceae</taxon>
        <taxon>Vibrio</taxon>
    </lineage>
</organism>